<accession>A0A4Y2DT32</accession>
<protein>
    <submittedName>
        <fullName evidence="1">Uncharacterized protein</fullName>
    </submittedName>
</protein>
<comment type="caution">
    <text evidence="1">The sequence shown here is derived from an EMBL/GenBank/DDBJ whole genome shotgun (WGS) entry which is preliminary data.</text>
</comment>
<dbReference type="Proteomes" id="UP000499080">
    <property type="component" value="Unassembled WGS sequence"/>
</dbReference>
<keyword evidence="2" id="KW-1185">Reference proteome</keyword>
<proteinExistence type="predicted"/>
<organism evidence="1 2">
    <name type="scientific">Araneus ventricosus</name>
    <name type="common">Orbweaver spider</name>
    <name type="synonym">Epeira ventricosa</name>
    <dbReference type="NCBI Taxonomy" id="182803"/>
    <lineage>
        <taxon>Eukaryota</taxon>
        <taxon>Metazoa</taxon>
        <taxon>Ecdysozoa</taxon>
        <taxon>Arthropoda</taxon>
        <taxon>Chelicerata</taxon>
        <taxon>Arachnida</taxon>
        <taxon>Araneae</taxon>
        <taxon>Araneomorphae</taxon>
        <taxon>Entelegynae</taxon>
        <taxon>Araneoidea</taxon>
        <taxon>Araneidae</taxon>
        <taxon>Araneus</taxon>
    </lineage>
</organism>
<evidence type="ECO:0000313" key="2">
    <source>
        <dbReference type="Proteomes" id="UP000499080"/>
    </source>
</evidence>
<gene>
    <name evidence="1" type="ORF">AVEN_1603_1</name>
</gene>
<dbReference type="EMBL" id="BGPR01000414">
    <property type="protein sequence ID" value="GBM18988.1"/>
    <property type="molecule type" value="Genomic_DNA"/>
</dbReference>
<evidence type="ECO:0000313" key="1">
    <source>
        <dbReference type="EMBL" id="GBM18988.1"/>
    </source>
</evidence>
<name>A0A4Y2DT32_ARAVE</name>
<reference evidence="1 2" key="1">
    <citation type="journal article" date="2019" name="Sci. Rep.">
        <title>Orb-weaving spider Araneus ventricosus genome elucidates the spidroin gene catalogue.</title>
        <authorList>
            <person name="Kono N."/>
            <person name="Nakamura H."/>
            <person name="Ohtoshi R."/>
            <person name="Moran D.A.P."/>
            <person name="Shinohara A."/>
            <person name="Yoshida Y."/>
            <person name="Fujiwara M."/>
            <person name="Mori M."/>
            <person name="Tomita M."/>
            <person name="Arakawa K."/>
        </authorList>
    </citation>
    <scope>NUCLEOTIDE SEQUENCE [LARGE SCALE GENOMIC DNA]</scope>
</reference>
<dbReference type="AlphaFoldDB" id="A0A4Y2DT32"/>
<sequence>MIFVRPLPCHLTPRLAAKPSLLFVSVFNHLPRIQKPLEFYFSLPIIATATTEVSPYYAFYCHDSKYQCLTKKAQQSIPALISSSLVLLHSEGLGLGTLE</sequence>